<reference evidence="2 3" key="1">
    <citation type="submission" date="2024-05" db="EMBL/GenBank/DDBJ databases">
        <title>A draft genome resource for the thread blight pathogen Marasmius tenuissimus strain MS-2.</title>
        <authorList>
            <person name="Yulfo-Soto G.E."/>
            <person name="Baruah I.K."/>
            <person name="Amoako-Attah I."/>
            <person name="Bukari Y."/>
            <person name="Meinhardt L.W."/>
            <person name="Bailey B.A."/>
            <person name="Cohen S.P."/>
        </authorList>
    </citation>
    <scope>NUCLEOTIDE SEQUENCE [LARGE SCALE GENOMIC DNA]</scope>
    <source>
        <strain evidence="2 3">MS-2</strain>
    </source>
</reference>
<name>A0ABR2ZDS2_9AGAR</name>
<evidence type="ECO:0000259" key="1">
    <source>
        <dbReference type="Pfam" id="PF00646"/>
    </source>
</evidence>
<protein>
    <recommendedName>
        <fullName evidence="1">F-box domain-containing protein</fullName>
    </recommendedName>
</protein>
<accession>A0ABR2ZDS2</accession>
<dbReference type="SUPFAM" id="SSF81383">
    <property type="entry name" value="F-box domain"/>
    <property type="match status" value="1"/>
</dbReference>
<evidence type="ECO:0000313" key="3">
    <source>
        <dbReference type="Proteomes" id="UP001437256"/>
    </source>
</evidence>
<dbReference type="Pfam" id="PF00646">
    <property type="entry name" value="F-box"/>
    <property type="match status" value="1"/>
</dbReference>
<sequence>MFRRSRIVQNPLTIDEIRRTVLQHLPHSDLVNISTVSRVFYSSARELLEMRLQLVHANRHIIWERILNNGTALAISPRYASATIDLALNPGETLSALLLTSSARIKVVEFTSTCTSRAEWALTLTQHMLPAIIARLPHARHFVLYKMSQRFQFTLLHAAHRQITTLELHNSVFRSFGYTMRQVSWNPWKPSFYSMTVPRA</sequence>
<dbReference type="EMBL" id="JBBXMP010000247">
    <property type="protein sequence ID" value="KAL0059139.1"/>
    <property type="molecule type" value="Genomic_DNA"/>
</dbReference>
<dbReference type="InterPro" id="IPR001810">
    <property type="entry name" value="F-box_dom"/>
</dbReference>
<organism evidence="2 3">
    <name type="scientific">Marasmius tenuissimus</name>
    <dbReference type="NCBI Taxonomy" id="585030"/>
    <lineage>
        <taxon>Eukaryota</taxon>
        <taxon>Fungi</taxon>
        <taxon>Dikarya</taxon>
        <taxon>Basidiomycota</taxon>
        <taxon>Agaricomycotina</taxon>
        <taxon>Agaricomycetes</taxon>
        <taxon>Agaricomycetidae</taxon>
        <taxon>Agaricales</taxon>
        <taxon>Marasmiineae</taxon>
        <taxon>Marasmiaceae</taxon>
        <taxon>Marasmius</taxon>
    </lineage>
</organism>
<gene>
    <name evidence="2" type="ORF">AAF712_014163</name>
</gene>
<evidence type="ECO:0000313" key="2">
    <source>
        <dbReference type="EMBL" id="KAL0059139.1"/>
    </source>
</evidence>
<dbReference type="InterPro" id="IPR036047">
    <property type="entry name" value="F-box-like_dom_sf"/>
</dbReference>
<feature type="domain" description="F-box" evidence="1">
    <location>
        <begin position="15"/>
        <end position="45"/>
    </location>
</feature>
<proteinExistence type="predicted"/>
<dbReference type="Proteomes" id="UP001437256">
    <property type="component" value="Unassembled WGS sequence"/>
</dbReference>
<comment type="caution">
    <text evidence="2">The sequence shown here is derived from an EMBL/GenBank/DDBJ whole genome shotgun (WGS) entry which is preliminary data.</text>
</comment>
<keyword evidence="3" id="KW-1185">Reference proteome</keyword>